<proteinExistence type="predicted"/>
<protein>
    <submittedName>
        <fullName evidence="1">Uncharacterized protein</fullName>
    </submittedName>
</protein>
<reference evidence="1 2" key="1">
    <citation type="submission" date="2018-10" db="EMBL/GenBank/DDBJ databases">
        <title>Natrarchaeobius chitinivorans gen. nov., sp. nov., and Natrarchaeobius haloalkaliphilus sp. nov., alkaliphilic, chitin-utilizing haloarchaea from hypersaline alkaline lakes.</title>
        <authorList>
            <person name="Sorokin D.Y."/>
            <person name="Elcheninov A.G."/>
            <person name="Kostrikina N.A."/>
            <person name="Bale N.J."/>
            <person name="Sinninghe Damste J.S."/>
            <person name="Khijniak T.V."/>
            <person name="Kublanov I.V."/>
            <person name="Toshchakov S.V."/>
        </authorList>
    </citation>
    <scope>NUCLEOTIDE SEQUENCE [LARGE SCALE GENOMIC DNA]</scope>
    <source>
        <strain evidence="1 2">AArcht-Sl</strain>
    </source>
</reference>
<organism evidence="1 2">
    <name type="scientific">Natrarchaeobius halalkaliphilus</name>
    <dbReference type="NCBI Taxonomy" id="1679091"/>
    <lineage>
        <taxon>Archaea</taxon>
        <taxon>Methanobacteriati</taxon>
        <taxon>Methanobacteriota</taxon>
        <taxon>Stenosarchaea group</taxon>
        <taxon>Halobacteria</taxon>
        <taxon>Halobacteriales</taxon>
        <taxon>Natrialbaceae</taxon>
        <taxon>Natrarchaeobius</taxon>
    </lineage>
</organism>
<dbReference type="RefSeq" id="WP_124179425.1">
    <property type="nucleotide sequence ID" value="NZ_REFY01000006.1"/>
</dbReference>
<gene>
    <name evidence="1" type="ORF">EA462_15375</name>
</gene>
<name>A0A3N6LY50_9EURY</name>
<evidence type="ECO:0000313" key="2">
    <source>
        <dbReference type="Proteomes" id="UP000273828"/>
    </source>
</evidence>
<dbReference type="EMBL" id="REFY01000006">
    <property type="protein sequence ID" value="RQG87021.1"/>
    <property type="molecule type" value="Genomic_DNA"/>
</dbReference>
<evidence type="ECO:0000313" key="1">
    <source>
        <dbReference type="EMBL" id="RQG87021.1"/>
    </source>
</evidence>
<comment type="caution">
    <text evidence="1">The sequence shown here is derived from an EMBL/GenBank/DDBJ whole genome shotgun (WGS) entry which is preliminary data.</text>
</comment>
<sequence>MSGESSSETYRINGDQIPVEQVDEFDGDRILSTDVTRAVNEGFDFTDIWRHASVEVENDGETFTATVVACEIEHGMGAIRLTDIEENKIEVAGHEVYATQKSILPCPVCESSREVYYLGSRNSLTAGDEPRSYTVSGWVCPECESTLEVTDEDLRNGSGNVAWADVIVRSRQLGGERNVE</sequence>
<dbReference type="Proteomes" id="UP000273828">
    <property type="component" value="Unassembled WGS sequence"/>
</dbReference>
<keyword evidence="2" id="KW-1185">Reference proteome</keyword>
<accession>A0A3N6LY50</accession>
<dbReference type="AlphaFoldDB" id="A0A3N6LY50"/>
<dbReference type="OrthoDB" id="205971at2157"/>